<dbReference type="AlphaFoldDB" id="A0A9K3LJC9"/>
<keyword evidence="2" id="KW-0812">Transmembrane</keyword>
<name>A0A9K3LJC9_9STRA</name>
<keyword evidence="4" id="KW-1185">Reference proteome</keyword>
<feature type="region of interest" description="Disordered" evidence="1">
    <location>
        <begin position="116"/>
        <end position="145"/>
    </location>
</feature>
<sequence length="473" mass="55003">MMDDGQYIDRSHRQYRTVSLVVCSLVFLVILTVFYLEQDMFFHSVSPPEDVSSSKVNHEPMVLKELGRLHKYYMSYTDHSTIDSINQATSLEEAQEYYRQKLREIAHAMYAELHQNSSSDKSHVVETEYKNKNSNNKKSKDHHASSVALPDVDSMFLDISPLYDVVSEAIDTFGVKNLFFGVFSLEDHEKSDIYSWWQEGRTAEVKDCSKYHGRYHCDASQLWWFYHFVGAITADKLLKEGKIRWTLNEQDTEGMSLDFIPGNKFGLLTRRIHQRQAEHNSPNTDGLAFHAGHSIAWHFIAASRPNLKHRYPKDIVAHFCGDRFAHHDVKRHGKWIGRECFHGIGHATYYLVMHRQLQRQYNLTEETVLSARSQLRPSAGINLDEMSWCEVYNICGDAHGWDSEMGYRYDARSLCLGGFKHSHRIYSREDDMRWHDDTDGSVRTSYYEQAFAPCIRKCTAKHCPSFEEMYGEA</sequence>
<feature type="compositionally biased region" description="Basic and acidic residues" evidence="1">
    <location>
        <begin position="120"/>
        <end position="131"/>
    </location>
</feature>
<dbReference type="EMBL" id="JAGRRH010000012">
    <property type="protein sequence ID" value="KAG7362056.1"/>
    <property type="molecule type" value="Genomic_DNA"/>
</dbReference>
<evidence type="ECO:0000313" key="4">
    <source>
        <dbReference type="Proteomes" id="UP000693970"/>
    </source>
</evidence>
<evidence type="ECO:0000313" key="3">
    <source>
        <dbReference type="EMBL" id="KAG7362056.1"/>
    </source>
</evidence>
<proteinExistence type="predicted"/>
<accession>A0A9K3LJC9</accession>
<organism evidence="3 4">
    <name type="scientific">Nitzschia inconspicua</name>
    <dbReference type="NCBI Taxonomy" id="303405"/>
    <lineage>
        <taxon>Eukaryota</taxon>
        <taxon>Sar</taxon>
        <taxon>Stramenopiles</taxon>
        <taxon>Ochrophyta</taxon>
        <taxon>Bacillariophyta</taxon>
        <taxon>Bacillariophyceae</taxon>
        <taxon>Bacillariophycidae</taxon>
        <taxon>Bacillariales</taxon>
        <taxon>Bacillariaceae</taxon>
        <taxon>Nitzschia</taxon>
    </lineage>
</organism>
<reference evidence="3" key="2">
    <citation type="submission" date="2021-04" db="EMBL/GenBank/DDBJ databases">
        <authorList>
            <person name="Podell S."/>
        </authorList>
    </citation>
    <scope>NUCLEOTIDE SEQUENCE</scope>
    <source>
        <strain evidence="3">Hildebrandi</strain>
    </source>
</reference>
<evidence type="ECO:0000256" key="2">
    <source>
        <dbReference type="SAM" id="Phobius"/>
    </source>
</evidence>
<reference evidence="3" key="1">
    <citation type="journal article" date="2021" name="Sci. Rep.">
        <title>Diploid genomic architecture of Nitzschia inconspicua, an elite biomass production diatom.</title>
        <authorList>
            <person name="Oliver A."/>
            <person name="Podell S."/>
            <person name="Pinowska A."/>
            <person name="Traller J.C."/>
            <person name="Smith S.R."/>
            <person name="McClure R."/>
            <person name="Beliaev A."/>
            <person name="Bohutskyi P."/>
            <person name="Hill E.A."/>
            <person name="Rabines A."/>
            <person name="Zheng H."/>
            <person name="Allen L.Z."/>
            <person name="Kuo A."/>
            <person name="Grigoriev I.V."/>
            <person name="Allen A.E."/>
            <person name="Hazlebeck D."/>
            <person name="Allen E.E."/>
        </authorList>
    </citation>
    <scope>NUCLEOTIDE SEQUENCE</scope>
    <source>
        <strain evidence="3">Hildebrandi</strain>
    </source>
</reference>
<feature type="transmembrane region" description="Helical" evidence="2">
    <location>
        <begin position="18"/>
        <end position="36"/>
    </location>
</feature>
<evidence type="ECO:0000256" key="1">
    <source>
        <dbReference type="SAM" id="MobiDB-lite"/>
    </source>
</evidence>
<comment type="caution">
    <text evidence="3">The sequence shown here is derived from an EMBL/GenBank/DDBJ whole genome shotgun (WGS) entry which is preliminary data.</text>
</comment>
<keyword evidence="2" id="KW-0472">Membrane</keyword>
<dbReference type="Proteomes" id="UP000693970">
    <property type="component" value="Unassembled WGS sequence"/>
</dbReference>
<keyword evidence="2" id="KW-1133">Transmembrane helix</keyword>
<protein>
    <submittedName>
        <fullName evidence="3">Uncharacterized protein</fullName>
    </submittedName>
</protein>
<gene>
    <name evidence="3" type="ORF">IV203_025722</name>
</gene>